<evidence type="ECO:0000313" key="2">
    <source>
        <dbReference type="EMBL" id="EOY34357.1"/>
    </source>
</evidence>
<dbReference type="Proteomes" id="UP000026915">
    <property type="component" value="Chromosome 9"/>
</dbReference>
<reference evidence="2 3" key="1">
    <citation type="journal article" date="2013" name="Genome Biol.">
        <title>The genome sequence of the most widely cultivated cacao type and its use to identify candidate genes regulating pod color.</title>
        <authorList>
            <person name="Motamayor J.C."/>
            <person name="Mockaitis K."/>
            <person name="Schmutz J."/>
            <person name="Haiminen N."/>
            <person name="Iii D.L."/>
            <person name="Cornejo O."/>
            <person name="Findley S.D."/>
            <person name="Zheng P."/>
            <person name="Utro F."/>
            <person name="Royaert S."/>
            <person name="Saski C."/>
            <person name="Jenkins J."/>
            <person name="Podicheti R."/>
            <person name="Zhao M."/>
            <person name="Scheffler B.E."/>
            <person name="Stack J.C."/>
            <person name="Feltus F.A."/>
            <person name="Mustiga G.M."/>
            <person name="Amores F."/>
            <person name="Phillips W."/>
            <person name="Marelli J.P."/>
            <person name="May G.D."/>
            <person name="Shapiro H."/>
            <person name="Ma J."/>
            <person name="Bustamante C.D."/>
            <person name="Schnell R.J."/>
            <person name="Main D."/>
            <person name="Gilbert D."/>
            <person name="Parida L."/>
            <person name="Kuhn D.N."/>
        </authorList>
    </citation>
    <scope>NUCLEOTIDE SEQUENCE [LARGE SCALE GENOMIC DNA]</scope>
    <source>
        <strain evidence="3">cv. Matina 1-6</strain>
    </source>
</reference>
<dbReference type="Gramene" id="EOY34357">
    <property type="protein sequence ID" value="EOY34357"/>
    <property type="gene ID" value="TCM_042051"/>
</dbReference>
<dbReference type="AlphaFoldDB" id="A0A061GYM3"/>
<gene>
    <name evidence="2" type="ORF">TCM_042051</name>
</gene>
<feature type="signal peptide" evidence="1">
    <location>
        <begin position="1"/>
        <end position="19"/>
    </location>
</feature>
<keyword evidence="1" id="KW-0732">Signal</keyword>
<proteinExistence type="predicted"/>
<dbReference type="InParanoid" id="A0A061GYM3"/>
<name>A0A061GYM3_THECC</name>
<dbReference type="EMBL" id="CM001887">
    <property type="protein sequence ID" value="EOY34357.1"/>
    <property type="molecule type" value="Genomic_DNA"/>
</dbReference>
<keyword evidence="3" id="KW-1185">Reference proteome</keyword>
<feature type="chain" id="PRO_5001599275" evidence="1">
    <location>
        <begin position="20"/>
        <end position="58"/>
    </location>
</feature>
<organism evidence="2 3">
    <name type="scientific">Theobroma cacao</name>
    <name type="common">Cacao</name>
    <name type="synonym">Cocoa</name>
    <dbReference type="NCBI Taxonomy" id="3641"/>
    <lineage>
        <taxon>Eukaryota</taxon>
        <taxon>Viridiplantae</taxon>
        <taxon>Streptophyta</taxon>
        <taxon>Embryophyta</taxon>
        <taxon>Tracheophyta</taxon>
        <taxon>Spermatophyta</taxon>
        <taxon>Magnoliopsida</taxon>
        <taxon>eudicotyledons</taxon>
        <taxon>Gunneridae</taxon>
        <taxon>Pentapetalae</taxon>
        <taxon>rosids</taxon>
        <taxon>malvids</taxon>
        <taxon>Malvales</taxon>
        <taxon>Malvaceae</taxon>
        <taxon>Byttnerioideae</taxon>
        <taxon>Theobroma</taxon>
    </lineage>
</organism>
<evidence type="ECO:0000256" key="1">
    <source>
        <dbReference type="SAM" id="SignalP"/>
    </source>
</evidence>
<protein>
    <submittedName>
        <fullName evidence="2">Uncharacterized protein</fullName>
    </submittedName>
</protein>
<evidence type="ECO:0000313" key="3">
    <source>
        <dbReference type="Proteomes" id="UP000026915"/>
    </source>
</evidence>
<dbReference type="HOGENOM" id="CLU_2982963_0_0_1"/>
<accession>A0A061GYM3</accession>
<sequence length="58" mass="6371">MMMLLFISLNATLCQLSSARALSHRLCTCNSLLSSESSGFDQALLSLDLKFCVCHCLE</sequence>